<keyword evidence="1" id="KW-1133">Transmembrane helix</keyword>
<organism evidence="2 3">
    <name type="scientific">Acetobacter estunensis</name>
    <dbReference type="NCBI Taxonomy" id="104097"/>
    <lineage>
        <taxon>Bacteria</taxon>
        <taxon>Pseudomonadati</taxon>
        <taxon>Pseudomonadota</taxon>
        <taxon>Alphaproteobacteria</taxon>
        <taxon>Acetobacterales</taxon>
        <taxon>Acetobacteraceae</taxon>
        <taxon>Acetobacter</taxon>
    </lineage>
</organism>
<protein>
    <submittedName>
        <fullName evidence="2">Uncharacterized protein</fullName>
    </submittedName>
</protein>
<proteinExistence type="predicted"/>
<reference evidence="2" key="1">
    <citation type="submission" date="2019-11" db="EMBL/GenBank/DDBJ databases">
        <title>Description of new Acetobacter species.</title>
        <authorList>
            <person name="Cleenwerck I."/>
            <person name="Sombolestani A.S."/>
        </authorList>
    </citation>
    <scope>NUCLEOTIDE SEQUENCE</scope>
    <source>
        <strain evidence="2">LMG 1626</strain>
    </source>
</reference>
<dbReference type="Proteomes" id="UP000597459">
    <property type="component" value="Unassembled WGS sequence"/>
</dbReference>
<evidence type="ECO:0000256" key="1">
    <source>
        <dbReference type="SAM" id="Phobius"/>
    </source>
</evidence>
<gene>
    <name evidence="2" type="ORF">GOB87_15130</name>
</gene>
<name>A0A967ED22_9PROT</name>
<accession>A0A967ED22</accession>
<keyword evidence="1" id="KW-0472">Membrane</keyword>
<comment type="caution">
    <text evidence="2">The sequence shown here is derived from an EMBL/GenBank/DDBJ whole genome shotgun (WGS) entry which is preliminary data.</text>
</comment>
<feature type="transmembrane region" description="Helical" evidence="1">
    <location>
        <begin position="6"/>
        <end position="26"/>
    </location>
</feature>
<sequence length="83" mass="9298">MSGWEHYAVWFAICGVVLLVAVLELIDRARHGEIVRRVEVVETDTRASLGRIEATLVGVERSGRDTKEMVQVIVNGHIRGNEK</sequence>
<dbReference type="EMBL" id="WOTH01000058">
    <property type="protein sequence ID" value="NHO55253.1"/>
    <property type="molecule type" value="Genomic_DNA"/>
</dbReference>
<dbReference type="RefSeq" id="WP_166318735.1">
    <property type="nucleotide sequence ID" value="NZ_WOTH01000058.1"/>
</dbReference>
<dbReference type="AlphaFoldDB" id="A0A967ED22"/>
<evidence type="ECO:0000313" key="3">
    <source>
        <dbReference type="Proteomes" id="UP000597459"/>
    </source>
</evidence>
<evidence type="ECO:0000313" key="2">
    <source>
        <dbReference type="EMBL" id="NHO55253.1"/>
    </source>
</evidence>
<keyword evidence="3" id="KW-1185">Reference proteome</keyword>
<keyword evidence="1" id="KW-0812">Transmembrane</keyword>